<dbReference type="GO" id="GO:0005886">
    <property type="term" value="C:plasma membrane"/>
    <property type="evidence" value="ECO:0007669"/>
    <property type="project" value="Ensembl"/>
</dbReference>
<dbReference type="GO" id="GO:0019966">
    <property type="term" value="F:interleukin-1 binding"/>
    <property type="evidence" value="ECO:0007669"/>
    <property type="project" value="Ensembl"/>
</dbReference>
<dbReference type="Gene3D" id="4.10.830.40">
    <property type="match status" value="1"/>
</dbReference>
<dbReference type="GO" id="GO:0032526">
    <property type="term" value="P:response to retinoic acid"/>
    <property type="evidence" value="ECO:0007669"/>
    <property type="project" value="Ensembl"/>
</dbReference>
<evidence type="ECO:0000256" key="2">
    <source>
        <dbReference type="ARBA" id="ARBA00022771"/>
    </source>
</evidence>
<feature type="domain" description="B30.2/SPRY" evidence="8">
    <location>
        <begin position="356"/>
        <end position="553"/>
    </location>
</feature>
<evidence type="ECO:0000256" key="5">
    <source>
        <dbReference type="SAM" id="Coils"/>
    </source>
</evidence>
<dbReference type="AlphaFoldDB" id="A0A4X2LK88"/>
<dbReference type="Pfam" id="PF25600">
    <property type="entry name" value="TRIM_CC"/>
    <property type="match status" value="1"/>
</dbReference>
<dbReference type="GO" id="GO:0032089">
    <property type="term" value="F:NACHT domain binding"/>
    <property type="evidence" value="ECO:0007669"/>
    <property type="project" value="Ensembl"/>
</dbReference>
<keyword evidence="5" id="KW-0175">Coiled coil</keyword>
<dbReference type="GeneTree" id="ENSGT00940000161116"/>
<dbReference type="PRINTS" id="PR01407">
    <property type="entry name" value="BUTYPHLNCDUF"/>
</dbReference>
<evidence type="ECO:0000256" key="3">
    <source>
        <dbReference type="ARBA" id="ARBA00022833"/>
    </source>
</evidence>
<feature type="coiled-coil region" evidence="5">
    <location>
        <begin position="169"/>
        <end position="200"/>
    </location>
</feature>
<dbReference type="InterPro" id="IPR003879">
    <property type="entry name" value="Butyrophylin_SPRY"/>
</dbReference>
<dbReference type="PROSITE" id="PS50188">
    <property type="entry name" value="B302_SPRY"/>
    <property type="match status" value="1"/>
</dbReference>
<evidence type="ECO:0000313" key="10">
    <source>
        <dbReference type="Proteomes" id="UP000314987"/>
    </source>
</evidence>
<dbReference type="STRING" id="29139.ENSVURP00010021357"/>
<dbReference type="Pfam" id="PF00622">
    <property type="entry name" value="SPRY"/>
    <property type="match status" value="1"/>
</dbReference>
<dbReference type="CDD" id="cd19769">
    <property type="entry name" value="Bbox2_TRIM16-like"/>
    <property type="match status" value="1"/>
</dbReference>
<evidence type="ECO:0000313" key="9">
    <source>
        <dbReference type="Ensembl" id="ENSVURP00010021357.1"/>
    </source>
</evidence>
<dbReference type="InterPro" id="IPR001870">
    <property type="entry name" value="B30.2/SPRY"/>
</dbReference>
<reference evidence="9" key="3">
    <citation type="submission" date="2025-09" db="UniProtKB">
        <authorList>
            <consortium name="Ensembl"/>
        </authorList>
    </citation>
    <scope>IDENTIFICATION</scope>
</reference>
<dbReference type="Pfam" id="PF00643">
    <property type="entry name" value="zf-B_box"/>
    <property type="match status" value="1"/>
</dbReference>
<feature type="compositionally biased region" description="Basic and acidic residues" evidence="6">
    <location>
        <begin position="46"/>
        <end position="63"/>
    </location>
</feature>
<dbReference type="PANTHER" id="PTHR25465:SF10">
    <property type="entry name" value="TRIPARTITE MOTIF-CONTAINING PROTEIN 16-RELATED"/>
    <property type="match status" value="1"/>
</dbReference>
<dbReference type="GO" id="GO:0045618">
    <property type="term" value="P:positive regulation of keratinocyte differentiation"/>
    <property type="evidence" value="ECO:0007669"/>
    <property type="project" value="Ensembl"/>
</dbReference>
<dbReference type="SMART" id="SM00336">
    <property type="entry name" value="BBOX"/>
    <property type="match status" value="1"/>
</dbReference>
<keyword evidence="2 4" id="KW-0863">Zinc-finger</keyword>
<dbReference type="InterPro" id="IPR058030">
    <property type="entry name" value="TRIM8/14/16/25/29/45/65_CC"/>
</dbReference>
<dbReference type="GO" id="GO:0005829">
    <property type="term" value="C:cytosol"/>
    <property type="evidence" value="ECO:0007669"/>
    <property type="project" value="Ensembl"/>
</dbReference>
<dbReference type="Pfam" id="PF13765">
    <property type="entry name" value="PRY"/>
    <property type="match status" value="1"/>
</dbReference>
<dbReference type="Gene3D" id="3.30.160.60">
    <property type="entry name" value="Classic Zinc Finger"/>
    <property type="match status" value="1"/>
</dbReference>
<dbReference type="GeneID" id="114026889"/>
<organism evidence="9 10">
    <name type="scientific">Vombatus ursinus</name>
    <name type="common">Common wombat</name>
    <dbReference type="NCBI Taxonomy" id="29139"/>
    <lineage>
        <taxon>Eukaryota</taxon>
        <taxon>Metazoa</taxon>
        <taxon>Chordata</taxon>
        <taxon>Craniata</taxon>
        <taxon>Vertebrata</taxon>
        <taxon>Euteleostomi</taxon>
        <taxon>Mammalia</taxon>
        <taxon>Metatheria</taxon>
        <taxon>Diprotodontia</taxon>
        <taxon>Vombatidae</taxon>
        <taxon>Vombatus</taxon>
    </lineage>
</organism>
<dbReference type="Ensembl" id="ENSVURT00010024319.1">
    <property type="protein sequence ID" value="ENSVURP00010021357.1"/>
    <property type="gene ID" value="ENSVURG00010016344.1"/>
</dbReference>
<dbReference type="CDD" id="cd12890">
    <property type="entry name" value="SPRY_PRY_TRIM16"/>
    <property type="match status" value="1"/>
</dbReference>
<keyword evidence="3" id="KW-0862">Zinc</keyword>
<dbReference type="InterPro" id="IPR013320">
    <property type="entry name" value="ConA-like_dom_sf"/>
</dbReference>
<evidence type="ECO:0000259" key="8">
    <source>
        <dbReference type="PROSITE" id="PS50188"/>
    </source>
</evidence>
<dbReference type="GO" id="GO:0048386">
    <property type="term" value="P:positive regulation of retinoic acid receptor signaling pathway"/>
    <property type="evidence" value="ECO:0007669"/>
    <property type="project" value="Ensembl"/>
</dbReference>
<dbReference type="Proteomes" id="UP000314987">
    <property type="component" value="Unassembled WGS sequence"/>
</dbReference>
<dbReference type="InterPro" id="IPR000315">
    <property type="entry name" value="Znf_B-box"/>
</dbReference>
<evidence type="ECO:0000256" key="1">
    <source>
        <dbReference type="ARBA" id="ARBA00022723"/>
    </source>
</evidence>
<accession>A0A4X2LK88</accession>
<sequence>MAELDTVPPEVHSTPQTPALRNTDIKTESHEEEGENENTRSCGSEPRGRLEETVTESKREGRIPEQGAPSSGENEITCDFCLEGKVRAVKSCLTCMVNYCEDHVRPHQENSKLYSHQLTKPVRDTDPRKCSAHQRQLTWFCCLEQQCICEECTQEDHRGHPTLSLEAVRREKQAELQQIQLDLDRKIKATENVIARLQANNKSILVSVSEMKAVAEEQFGELHVAVRKAQEDVLLFLEKKEQVALSQASGIKKHLESKYAELENSRHVLERMANITNNVLFLEEYCKFKKNIEDSPFPSVHTGLKEKLSGIQKVIMDCTEHLIQLLQNYKEKLEEFAKEEEYEINTEMSAVVPHNYRTSIPEPSCRVDFLKYAYPITFDPDTAHRYLRLQEDNHKVTNTSPWQHPYPDHPSRFEHWRQVLSKQSLYLNQYYFELEIKGEGVYIGVTNKNIDPKGSESNSCISGNSFSWSIHWNGKEFSAWHSGSETALGVGQFQRLGIYLNYVRNILSFYGIEFDTMVLIHRFNCDFAEPVYPAFWLSKKDSSIQIIELSEKAEILHSLPIVSPTSSAEATS</sequence>
<feature type="region of interest" description="Disordered" evidence="6">
    <location>
        <begin position="1"/>
        <end position="70"/>
    </location>
</feature>
<dbReference type="SUPFAM" id="SSF49899">
    <property type="entry name" value="Concanavalin A-like lectins/glucanases"/>
    <property type="match status" value="1"/>
</dbReference>
<dbReference type="InterPro" id="IPR003877">
    <property type="entry name" value="SPRY_dom"/>
</dbReference>
<protein>
    <submittedName>
        <fullName evidence="9">Tripartite motif containing 16</fullName>
    </submittedName>
</protein>
<reference evidence="10" key="1">
    <citation type="submission" date="2018-12" db="EMBL/GenBank/DDBJ databases">
        <authorList>
            <person name="Yazar S."/>
        </authorList>
    </citation>
    <scope>NUCLEOTIDE SEQUENCE [LARGE SCALE GENOMIC DNA]</scope>
</reference>
<gene>
    <name evidence="9" type="primary">TRIM16</name>
</gene>
<dbReference type="InterPro" id="IPR043136">
    <property type="entry name" value="B30.2/SPRY_sf"/>
</dbReference>
<dbReference type="GO" id="GO:0008270">
    <property type="term" value="F:zinc ion binding"/>
    <property type="evidence" value="ECO:0007669"/>
    <property type="project" value="UniProtKB-KW"/>
</dbReference>
<dbReference type="GO" id="GO:0003677">
    <property type="term" value="F:DNA binding"/>
    <property type="evidence" value="ECO:0007669"/>
    <property type="project" value="Ensembl"/>
</dbReference>
<dbReference type="CDD" id="cd19839">
    <property type="entry name" value="Bbox1_TRIM16"/>
    <property type="match status" value="1"/>
</dbReference>
<dbReference type="GO" id="GO:0045893">
    <property type="term" value="P:positive regulation of DNA-templated transcription"/>
    <property type="evidence" value="ECO:0007669"/>
    <property type="project" value="Ensembl"/>
</dbReference>
<feature type="domain" description="B box-type" evidence="7">
    <location>
        <begin position="125"/>
        <end position="165"/>
    </location>
</feature>
<dbReference type="GO" id="GO:0016605">
    <property type="term" value="C:PML body"/>
    <property type="evidence" value="ECO:0007669"/>
    <property type="project" value="Ensembl"/>
</dbReference>
<dbReference type="GO" id="GO:0032731">
    <property type="term" value="P:positive regulation of interleukin-1 beta production"/>
    <property type="evidence" value="ECO:0007669"/>
    <property type="project" value="Ensembl"/>
</dbReference>
<keyword evidence="10" id="KW-1185">Reference proteome</keyword>
<dbReference type="InterPro" id="IPR006574">
    <property type="entry name" value="PRY"/>
</dbReference>
<evidence type="ECO:0000256" key="4">
    <source>
        <dbReference type="PROSITE-ProRule" id="PRU00024"/>
    </source>
</evidence>
<dbReference type="SMART" id="SM00589">
    <property type="entry name" value="PRY"/>
    <property type="match status" value="1"/>
</dbReference>
<dbReference type="OrthoDB" id="6270329at2759"/>
<evidence type="ECO:0000256" key="6">
    <source>
        <dbReference type="SAM" id="MobiDB-lite"/>
    </source>
</evidence>
<reference evidence="9" key="2">
    <citation type="submission" date="2025-08" db="UniProtKB">
        <authorList>
            <consortium name="Ensembl"/>
        </authorList>
    </citation>
    <scope>IDENTIFICATION</scope>
</reference>
<dbReference type="GO" id="GO:0060416">
    <property type="term" value="P:response to growth hormone"/>
    <property type="evidence" value="ECO:0007669"/>
    <property type="project" value="Ensembl"/>
</dbReference>
<dbReference type="InterPro" id="IPR051051">
    <property type="entry name" value="E3_ubiq-ligase_TRIM/RNF"/>
</dbReference>
<proteinExistence type="predicted"/>
<dbReference type="Gene3D" id="2.60.120.920">
    <property type="match status" value="1"/>
</dbReference>
<evidence type="ECO:0000259" key="7">
    <source>
        <dbReference type="PROSITE" id="PS50119"/>
    </source>
</evidence>
<dbReference type="PROSITE" id="PS50119">
    <property type="entry name" value="ZF_BBOX"/>
    <property type="match status" value="1"/>
</dbReference>
<dbReference type="OMA" id="SAWHSGV"/>
<dbReference type="SUPFAM" id="SSF57845">
    <property type="entry name" value="B-box zinc-binding domain"/>
    <property type="match status" value="1"/>
</dbReference>
<feature type="coiled-coil region" evidence="5">
    <location>
        <begin position="245"/>
        <end position="272"/>
    </location>
</feature>
<dbReference type="CTD" id="10626"/>
<keyword evidence="1" id="KW-0479">Metal-binding</keyword>
<dbReference type="RefSeq" id="XP_027696460.1">
    <property type="nucleotide sequence ID" value="XM_027840659.1"/>
</dbReference>
<dbReference type="PANTHER" id="PTHR25465">
    <property type="entry name" value="B-BOX DOMAIN CONTAINING"/>
    <property type="match status" value="1"/>
</dbReference>
<dbReference type="SMART" id="SM00449">
    <property type="entry name" value="SPRY"/>
    <property type="match status" value="1"/>
</dbReference>
<name>A0A4X2LK88_VOMUR</name>